<dbReference type="OrthoDB" id="2522477at2759"/>
<keyword evidence="3" id="KW-1185">Reference proteome</keyword>
<gene>
    <name evidence="2" type="ORF">PDIGIT_LOCUS15392</name>
</gene>
<name>A0A9W4XZD1_9PLEO</name>
<sequence>MPDRETSRAKKRKTRHFRPVFRMSRATEPPQQPPSSILSALVDEVLLSIIDQIDSRENLINLACTCARFQSLVEPYLWRSLFVTRGDHAREVACALDSREQRPSHVRELSIRYRDEDREGIEELNHFIGLMDKLRHLTIESPCPNNSEWHNKHFDGSTRIDYTTLLEAAVYPRAGLPAILPALQSLTLHGHGPDDKKFTFGRCAVVFLHPTLQRIKISCTNFDAEITHASISSKKHSTPLQSLTLIECNVNVKFLDVVLSLPKALKELNIGEREHVFEDCRPSSDPTTQTSSPLFVESLERQAHSLERLSHNSGQNAYTAHAQSLETGHRTLCNLTSLDILELDYNNILLRYLKQNNYPPLLKTIKIIDGARAYGALDALQIVFLARDVLERGKAIVHDLPATTNLDVRFSMANYERLVGDEVLRREREFIYPLSSSLKSRNARLRIFVHKFPGVKTFIPPYMVGEKEPYEAEMYDSSDFWCISGTNWRWKDDDDYDIEGKCEACIADGLDCRYEDGSDICIDCSLGWPDCKPCFRT</sequence>
<feature type="domain" description="F-box" evidence="1">
    <location>
        <begin position="35"/>
        <end position="81"/>
    </location>
</feature>
<dbReference type="InterPro" id="IPR001810">
    <property type="entry name" value="F-box_dom"/>
</dbReference>
<accession>A0A9W4XZD1</accession>
<dbReference type="EMBL" id="CAOQHR010000013">
    <property type="protein sequence ID" value="CAI6342187.1"/>
    <property type="molecule type" value="Genomic_DNA"/>
</dbReference>
<evidence type="ECO:0000313" key="3">
    <source>
        <dbReference type="Proteomes" id="UP001152607"/>
    </source>
</evidence>
<dbReference type="InterPro" id="IPR032675">
    <property type="entry name" value="LRR_dom_sf"/>
</dbReference>
<proteinExistence type="predicted"/>
<dbReference type="PROSITE" id="PS50181">
    <property type="entry name" value="FBOX"/>
    <property type="match status" value="1"/>
</dbReference>
<comment type="caution">
    <text evidence="2">The sequence shown here is derived from an EMBL/GenBank/DDBJ whole genome shotgun (WGS) entry which is preliminary data.</text>
</comment>
<evidence type="ECO:0000259" key="1">
    <source>
        <dbReference type="PROSITE" id="PS50181"/>
    </source>
</evidence>
<reference evidence="2" key="1">
    <citation type="submission" date="2023-01" db="EMBL/GenBank/DDBJ databases">
        <authorList>
            <person name="Van Ghelder C."/>
            <person name="Rancurel C."/>
        </authorList>
    </citation>
    <scope>NUCLEOTIDE SEQUENCE</scope>
    <source>
        <strain evidence="2">CNCM I-4278</strain>
    </source>
</reference>
<dbReference type="Proteomes" id="UP001152607">
    <property type="component" value="Unassembled WGS sequence"/>
</dbReference>
<dbReference type="Pfam" id="PF12937">
    <property type="entry name" value="F-box-like"/>
    <property type="match status" value="1"/>
</dbReference>
<dbReference type="SUPFAM" id="SSF81383">
    <property type="entry name" value="F-box domain"/>
    <property type="match status" value="1"/>
</dbReference>
<organism evidence="2 3">
    <name type="scientific">Periconia digitata</name>
    <dbReference type="NCBI Taxonomy" id="1303443"/>
    <lineage>
        <taxon>Eukaryota</taxon>
        <taxon>Fungi</taxon>
        <taxon>Dikarya</taxon>
        <taxon>Ascomycota</taxon>
        <taxon>Pezizomycotina</taxon>
        <taxon>Dothideomycetes</taxon>
        <taxon>Pleosporomycetidae</taxon>
        <taxon>Pleosporales</taxon>
        <taxon>Massarineae</taxon>
        <taxon>Periconiaceae</taxon>
        <taxon>Periconia</taxon>
    </lineage>
</organism>
<protein>
    <recommendedName>
        <fullName evidence="1">F-box domain-containing protein</fullName>
    </recommendedName>
</protein>
<dbReference type="Gene3D" id="3.80.10.10">
    <property type="entry name" value="Ribonuclease Inhibitor"/>
    <property type="match status" value="1"/>
</dbReference>
<evidence type="ECO:0000313" key="2">
    <source>
        <dbReference type="EMBL" id="CAI6342187.1"/>
    </source>
</evidence>
<dbReference type="SUPFAM" id="SSF52047">
    <property type="entry name" value="RNI-like"/>
    <property type="match status" value="1"/>
</dbReference>
<dbReference type="InterPro" id="IPR036047">
    <property type="entry name" value="F-box-like_dom_sf"/>
</dbReference>
<dbReference type="AlphaFoldDB" id="A0A9W4XZD1"/>